<dbReference type="InterPro" id="IPR017511">
    <property type="entry name" value="PQQ_mDH"/>
</dbReference>
<dbReference type="InterPro" id="IPR036909">
    <property type="entry name" value="Cyt_c-like_dom_sf"/>
</dbReference>
<dbReference type="Proteomes" id="UP000612680">
    <property type="component" value="Chromosome"/>
</dbReference>
<protein>
    <submittedName>
        <fullName evidence="11">PQQ-binding-like beta-propeller repeat protein</fullName>
    </submittedName>
</protein>
<keyword evidence="6" id="KW-0560">Oxidoreductase</keyword>
<feature type="domain" description="Cytochrome c" evidence="10">
    <location>
        <begin position="468"/>
        <end position="545"/>
    </location>
</feature>
<comment type="similarity">
    <text evidence="2">Belongs to the bacterial PQQ dehydrogenase family.</text>
</comment>
<evidence type="ECO:0000256" key="8">
    <source>
        <dbReference type="PROSITE-ProRule" id="PRU00433"/>
    </source>
</evidence>
<dbReference type="EMBL" id="CP056775">
    <property type="protein sequence ID" value="QRR04033.1"/>
    <property type="molecule type" value="Genomic_DNA"/>
</dbReference>
<evidence type="ECO:0000256" key="5">
    <source>
        <dbReference type="ARBA" id="ARBA00022729"/>
    </source>
</evidence>
<evidence type="ECO:0000259" key="10">
    <source>
        <dbReference type="PROSITE" id="PS51007"/>
    </source>
</evidence>
<accession>A0ABX7IE85</accession>
<evidence type="ECO:0000256" key="4">
    <source>
        <dbReference type="ARBA" id="ARBA00022723"/>
    </source>
</evidence>
<comment type="cofactor">
    <cofactor evidence="1">
        <name>pyrroloquinoline quinone</name>
        <dbReference type="ChEBI" id="CHEBI:58442"/>
    </cofactor>
</comment>
<sequence length="703" mass="76373">MLYQRRVLILMACLAAAAAFHKANDADWREYNGDGARSHYSGLTQIKPENVSSLKVAWTYNSGGADTTGNRSQIQCNPVIVNGILYGVSAGVQAFALDAETGREIWKTNVADNAGTLSRGVSYWTDGQEKRIFFGAGKWLYALEANTGKMIRSFGDEGRIDLTTGIRRPGGDNYIQPNTPATIYKDLVIVGARLNEGETALLGDIRAFDVRSGKPAWTFHTIPEPGEPGYETWSPGHPRERMGGANAWAGMAIDRDRGILYAPTGSAAYDFYGGNRKGDNLYANCLLALNAGTGKLLWHFQLVHHDVWDRDPPAPPNLLTVTMKGKKIDAVAQTTKQGHVFVFDRVTGKPLFPIEEKPFPTDGIAGESLSPTQPIPLKPAPFTKQTFTEADINPWASNRDSIAAVLRKARTGSPYMPLTGEMTIFFPGTDGGAQWGGSAVDRSGIMYIPAKQNPCYSSLVLRPQKDRKYMNTGAQLYQNTCAACHGQDQRGSHDGSYPALLGIEKRLTEKQIRGVLQNGRGMMPSFNHLPEKELLAITAFVMGKDDQPATTAKAGATVASTEIPYQHTGYNRWYDSKGYPVSAPPWGTLTAIDLNSGDHLWQVPLGEYSELTARGIPPTGTDNYGGPLVTGSGLLFIAASKDEMFRAFDTKTGKVIWKVRLPAAGFASPSTYTVHGRQYVVIACGGGKLKARSGDKYVAYALP</sequence>
<dbReference type="Pfam" id="PF00034">
    <property type="entry name" value="Cytochrom_C"/>
    <property type="match status" value="1"/>
</dbReference>
<reference evidence="11 12" key="1">
    <citation type="submission" date="2020-06" db="EMBL/GenBank/DDBJ databases">
        <title>Dyadobacter sandarakinus sp. nov., isolated from the soil of the Arctic Yellow River Station.</title>
        <authorList>
            <person name="Zhang Y."/>
            <person name="Peng F."/>
        </authorList>
    </citation>
    <scope>NUCLEOTIDE SEQUENCE [LARGE SCALE GENOMIC DNA]</scope>
    <source>
        <strain evidence="11 12">Q3-56</strain>
    </source>
</reference>
<name>A0ABX7IE85_9BACT</name>
<dbReference type="SUPFAM" id="SSF50998">
    <property type="entry name" value="Quinoprotein alcohol dehydrogenase-like"/>
    <property type="match status" value="1"/>
</dbReference>
<dbReference type="PROSITE" id="PS51007">
    <property type="entry name" value="CYTC"/>
    <property type="match status" value="1"/>
</dbReference>
<dbReference type="InterPro" id="IPR018391">
    <property type="entry name" value="PQQ_b-propeller_rpt"/>
</dbReference>
<proteinExistence type="inferred from homology"/>
<feature type="signal peptide" evidence="9">
    <location>
        <begin position="1"/>
        <end position="23"/>
    </location>
</feature>
<evidence type="ECO:0000256" key="9">
    <source>
        <dbReference type="SAM" id="SignalP"/>
    </source>
</evidence>
<evidence type="ECO:0000256" key="2">
    <source>
        <dbReference type="ARBA" id="ARBA00008156"/>
    </source>
</evidence>
<dbReference type="CDD" id="cd10280">
    <property type="entry name" value="PQQ_mGDH"/>
    <property type="match status" value="1"/>
</dbReference>
<dbReference type="SUPFAM" id="SSF46626">
    <property type="entry name" value="Cytochrome c"/>
    <property type="match status" value="1"/>
</dbReference>
<evidence type="ECO:0000256" key="7">
    <source>
        <dbReference type="ARBA" id="ARBA00023004"/>
    </source>
</evidence>
<keyword evidence="3 8" id="KW-0349">Heme</keyword>
<evidence type="ECO:0000256" key="3">
    <source>
        <dbReference type="ARBA" id="ARBA00022617"/>
    </source>
</evidence>
<dbReference type="Gene3D" id="1.10.760.10">
    <property type="entry name" value="Cytochrome c-like domain"/>
    <property type="match status" value="1"/>
</dbReference>
<dbReference type="PANTHER" id="PTHR32303:SF4">
    <property type="entry name" value="QUINOPROTEIN GLUCOSE DEHYDROGENASE"/>
    <property type="match status" value="1"/>
</dbReference>
<dbReference type="RefSeq" id="WP_204664227.1">
    <property type="nucleotide sequence ID" value="NZ_CP056775.1"/>
</dbReference>
<dbReference type="InterPro" id="IPR011047">
    <property type="entry name" value="Quinoprotein_ADH-like_sf"/>
</dbReference>
<evidence type="ECO:0000313" key="11">
    <source>
        <dbReference type="EMBL" id="QRR04033.1"/>
    </source>
</evidence>
<evidence type="ECO:0000256" key="6">
    <source>
        <dbReference type="ARBA" id="ARBA00023002"/>
    </source>
</evidence>
<gene>
    <name evidence="11" type="ORF">HWI92_03755</name>
</gene>
<dbReference type="Gene3D" id="2.140.10.10">
    <property type="entry name" value="Quinoprotein alcohol dehydrogenase-like superfamily"/>
    <property type="match status" value="2"/>
</dbReference>
<dbReference type="Pfam" id="PF01011">
    <property type="entry name" value="PQQ"/>
    <property type="match status" value="2"/>
</dbReference>
<keyword evidence="5 9" id="KW-0732">Signal</keyword>
<keyword evidence="4 8" id="KW-0479">Metal-binding</keyword>
<dbReference type="InterPro" id="IPR009056">
    <property type="entry name" value="Cyt_c-like_dom"/>
</dbReference>
<dbReference type="SMART" id="SM00564">
    <property type="entry name" value="PQQ"/>
    <property type="match status" value="5"/>
</dbReference>
<dbReference type="PANTHER" id="PTHR32303">
    <property type="entry name" value="QUINOPROTEIN ALCOHOL DEHYDROGENASE (CYTOCHROME C)"/>
    <property type="match status" value="1"/>
</dbReference>
<dbReference type="InterPro" id="IPR002372">
    <property type="entry name" value="PQQ_rpt_dom"/>
</dbReference>
<feature type="chain" id="PRO_5046995343" evidence="9">
    <location>
        <begin position="24"/>
        <end position="703"/>
    </location>
</feature>
<evidence type="ECO:0000256" key="1">
    <source>
        <dbReference type="ARBA" id="ARBA00001931"/>
    </source>
</evidence>
<keyword evidence="12" id="KW-1185">Reference proteome</keyword>
<organism evidence="11 12">
    <name type="scientific">Dyadobacter sandarakinus</name>
    <dbReference type="NCBI Taxonomy" id="2747268"/>
    <lineage>
        <taxon>Bacteria</taxon>
        <taxon>Pseudomonadati</taxon>
        <taxon>Bacteroidota</taxon>
        <taxon>Cytophagia</taxon>
        <taxon>Cytophagales</taxon>
        <taxon>Spirosomataceae</taxon>
        <taxon>Dyadobacter</taxon>
    </lineage>
</organism>
<keyword evidence="7 8" id="KW-0408">Iron</keyword>
<evidence type="ECO:0000313" key="12">
    <source>
        <dbReference type="Proteomes" id="UP000612680"/>
    </source>
</evidence>